<comment type="catalytic activity">
    <reaction evidence="1">
        <text>S-ubiquitinyl-[E2 ubiquitin-conjugating enzyme]-L-cysteine + [acceptor protein]-L-lysine = [E2 ubiquitin-conjugating enzyme]-L-cysteine + N(6)-ubiquitinyl-[acceptor protein]-L-lysine.</text>
        <dbReference type="EC" id="2.3.2.26"/>
    </reaction>
</comment>
<keyword evidence="3" id="KW-0808">Transferase</keyword>
<dbReference type="Pfam" id="PF00632">
    <property type="entry name" value="HECT"/>
    <property type="match status" value="1"/>
</dbReference>
<dbReference type="Gene3D" id="3.30.2160.10">
    <property type="entry name" value="Hect, E3 ligase catalytic domain"/>
    <property type="match status" value="1"/>
</dbReference>
<reference evidence="7 8" key="1">
    <citation type="journal article" date="2018" name="MBio">
        <title>Comparative Genomics Reveals the Core Gene Toolbox for the Fungus-Insect Symbiosis.</title>
        <authorList>
            <person name="Wang Y."/>
            <person name="Stata M."/>
            <person name="Wang W."/>
            <person name="Stajich J.E."/>
            <person name="White M.M."/>
            <person name="Moncalvo J.M."/>
        </authorList>
    </citation>
    <scope>NUCLEOTIDE SEQUENCE [LARGE SCALE GENOMIC DNA]</scope>
    <source>
        <strain evidence="7 8">SWE-8-4</strain>
    </source>
</reference>
<keyword evidence="4 5" id="KW-0833">Ubl conjugation pathway</keyword>
<dbReference type="EC" id="2.3.2.26" evidence="2"/>
<dbReference type="EMBL" id="MBFR01000128">
    <property type="protein sequence ID" value="PVU93439.1"/>
    <property type="molecule type" value="Genomic_DNA"/>
</dbReference>
<evidence type="ECO:0000256" key="3">
    <source>
        <dbReference type="ARBA" id="ARBA00022679"/>
    </source>
</evidence>
<dbReference type="Gene3D" id="3.30.2410.10">
    <property type="entry name" value="Hect, E3 ligase catalytic domain"/>
    <property type="match status" value="1"/>
</dbReference>
<evidence type="ECO:0000313" key="8">
    <source>
        <dbReference type="Proteomes" id="UP000245383"/>
    </source>
</evidence>
<dbReference type="PANTHER" id="PTHR45700:SF8">
    <property type="entry name" value="HECT-TYPE E3 UBIQUITIN TRANSFERASE"/>
    <property type="match status" value="1"/>
</dbReference>
<dbReference type="InterPro" id="IPR000569">
    <property type="entry name" value="HECT_dom"/>
</dbReference>
<dbReference type="GO" id="GO:0061630">
    <property type="term" value="F:ubiquitin protein ligase activity"/>
    <property type="evidence" value="ECO:0007669"/>
    <property type="project" value="UniProtKB-EC"/>
</dbReference>
<dbReference type="SUPFAM" id="SSF56204">
    <property type="entry name" value="Hect, E3 ligase catalytic domain"/>
    <property type="match status" value="1"/>
</dbReference>
<organism evidence="7 8">
    <name type="scientific">Smittium simulii</name>
    <dbReference type="NCBI Taxonomy" id="133385"/>
    <lineage>
        <taxon>Eukaryota</taxon>
        <taxon>Fungi</taxon>
        <taxon>Fungi incertae sedis</taxon>
        <taxon>Zoopagomycota</taxon>
        <taxon>Kickxellomycotina</taxon>
        <taxon>Harpellomycetes</taxon>
        <taxon>Harpellales</taxon>
        <taxon>Legeriomycetaceae</taxon>
        <taxon>Smittium</taxon>
    </lineage>
</organism>
<evidence type="ECO:0000256" key="2">
    <source>
        <dbReference type="ARBA" id="ARBA00012485"/>
    </source>
</evidence>
<comment type="caution">
    <text evidence="7">The sequence shown here is derived from an EMBL/GenBank/DDBJ whole genome shotgun (WGS) entry which is preliminary data.</text>
</comment>
<dbReference type="FunFam" id="3.30.2410.10:FF:000003">
    <property type="entry name" value="probable E3 ubiquitin-protein ligase HERC4 isoform X1"/>
    <property type="match status" value="1"/>
</dbReference>
<dbReference type="PANTHER" id="PTHR45700">
    <property type="entry name" value="UBIQUITIN-PROTEIN LIGASE E3C"/>
    <property type="match status" value="1"/>
</dbReference>
<name>A0A2T9YM99_9FUNG</name>
<feature type="domain" description="HECT" evidence="6">
    <location>
        <begin position="174"/>
        <end position="310"/>
    </location>
</feature>
<dbReference type="OrthoDB" id="8068875at2759"/>
<evidence type="ECO:0000259" key="6">
    <source>
        <dbReference type="PROSITE" id="PS50237"/>
    </source>
</evidence>
<evidence type="ECO:0000313" key="7">
    <source>
        <dbReference type="EMBL" id="PVU93439.1"/>
    </source>
</evidence>
<evidence type="ECO:0000256" key="5">
    <source>
        <dbReference type="PROSITE-ProRule" id="PRU00104"/>
    </source>
</evidence>
<sequence length="310" mass="35764">MMEAFCICSHSYLLNPYTKSEIVKMENNMTMRTELQDSFFHAMFSGVTCPYLVLEVRRDWLVRDTICQLQLKSPADLRMFYSNSDSNSCWFVPEPNNDNMYMQEMRLVGMILGLAVYNSATYNSLVQILYMMSSEEIDLCDQTFEISYNHYDESQTYQLVPDGHEKILNFENKFDIVGNSFVMNLSPVELELIVCGSSDLDFEVLDKTTIYDGGYTRETPVIRYFWDTVKSFSEKQKKKLLFFTTGSDRVPIGGLGKMKFVIVKNGVESDRLPTSHTCFNALLLPEYDNEPKLKERLLSAINNSEGFGMM</sequence>
<dbReference type="GO" id="GO:0000209">
    <property type="term" value="P:protein polyubiquitination"/>
    <property type="evidence" value="ECO:0007669"/>
    <property type="project" value="InterPro"/>
</dbReference>
<gene>
    <name evidence="7" type="ORF">BB561_003272</name>
</gene>
<dbReference type="AlphaFoldDB" id="A0A2T9YM99"/>
<accession>A0A2T9YM99</accession>
<protein>
    <recommendedName>
        <fullName evidence="2">HECT-type E3 ubiquitin transferase</fullName>
        <ecNumber evidence="2">2.3.2.26</ecNumber>
    </recommendedName>
</protein>
<evidence type="ECO:0000256" key="1">
    <source>
        <dbReference type="ARBA" id="ARBA00000885"/>
    </source>
</evidence>
<dbReference type="SMART" id="SM00119">
    <property type="entry name" value="HECTc"/>
    <property type="match status" value="1"/>
</dbReference>
<keyword evidence="8" id="KW-1185">Reference proteome</keyword>
<dbReference type="STRING" id="133385.A0A2T9YM99"/>
<feature type="active site" description="Glycyl thioester intermediate" evidence="5">
    <location>
        <position position="278"/>
    </location>
</feature>
<dbReference type="Proteomes" id="UP000245383">
    <property type="component" value="Unassembled WGS sequence"/>
</dbReference>
<proteinExistence type="predicted"/>
<dbReference type="InterPro" id="IPR044611">
    <property type="entry name" value="E3A/B/C-like"/>
</dbReference>
<evidence type="ECO:0000256" key="4">
    <source>
        <dbReference type="ARBA" id="ARBA00022786"/>
    </source>
</evidence>
<dbReference type="PROSITE" id="PS50237">
    <property type="entry name" value="HECT"/>
    <property type="match status" value="1"/>
</dbReference>
<dbReference type="InterPro" id="IPR035983">
    <property type="entry name" value="Hect_E3_ubiquitin_ligase"/>
</dbReference>